<reference evidence="7 8" key="1">
    <citation type="submission" date="2024-10" db="EMBL/GenBank/DDBJ databases">
        <title>The Natural Products Discovery Center: Release of the First 8490 Sequenced Strains for Exploring Actinobacteria Biosynthetic Diversity.</title>
        <authorList>
            <person name="Kalkreuter E."/>
            <person name="Kautsar S.A."/>
            <person name="Yang D."/>
            <person name="Bader C.D."/>
            <person name="Teijaro C.N."/>
            <person name="Fluegel L."/>
            <person name="Davis C.M."/>
            <person name="Simpson J.R."/>
            <person name="Lauterbach L."/>
            <person name="Steele A.D."/>
            <person name="Gui C."/>
            <person name="Meng S."/>
            <person name="Li G."/>
            <person name="Viehrig K."/>
            <person name="Ye F."/>
            <person name="Su P."/>
            <person name="Kiefer A.F."/>
            <person name="Nichols A."/>
            <person name="Cepeda A.J."/>
            <person name="Yan W."/>
            <person name="Fan B."/>
            <person name="Jiang Y."/>
            <person name="Adhikari A."/>
            <person name="Zheng C.-J."/>
            <person name="Schuster L."/>
            <person name="Cowan T.M."/>
            <person name="Smanski M.J."/>
            <person name="Chevrette M.G."/>
            <person name="De Carvalho L.P.S."/>
            <person name="Shen B."/>
        </authorList>
    </citation>
    <scope>NUCLEOTIDE SEQUENCE [LARGE SCALE GENOMIC DNA]</scope>
    <source>
        <strain evidence="7 8">NPDC002173</strain>
    </source>
</reference>
<feature type="region of interest" description="Disordered" evidence="5">
    <location>
        <begin position="27"/>
        <end position="46"/>
    </location>
</feature>
<dbReference type="Gene3D" id="3.40.50.150">
    <property type="entry name" value="Vaccinia Virus protein VP39"/>
    <property type="match status" value="1"/>
</dbReference>
<evidence type="ECO:0000256" key="5">
    <source>
        <dbReference type="SAM" id="MobiDB-lite"/>
    </source>
</evidence>
<evidence type="ECO:0000256" key="1">
    <source>
        <dbReference type="ARBA" id="ARBA00006594"/>
    </source>
</evidence>
<feature type="domain" description="DNA methylase N-4/N-6" evidence="6">
    <location>
        <begin position="21"/>
        <end position="231"/>
    </location>
</feature>
<dbReference type="InterPro" id="IPR029063">
    <property type="entry name" value="SAM-dependent_MTases_sf"/>
</dbReference>
<dbReference type="PROSITE" id="PS00092">
    <property type="entry name" value="N6_MTASE"/>
    <property type="match status" value="1"/>
</dbReference>
<evidence type="ECO:0000313" key="8">
    <source>
        <dbReference type="Proteomes" id="UP001602013"/>
    </source>
</evidence>
<dbReference type="Pfam" id="PF01555">
    <property type="entry name" value="N6_N4_Mtase"/>
    <property type="match status" value="1"/>
</dbReference>
<dbReference type="PRINTS" id="PR00508">
    <property type="entry name" value="S21N4MTFRASE"/>
</dbReference>
<proteinExistence type="inferred from homology"/>
<comment type="similarity">
    <text evidence="1 4">Belongs to the N(4)/N(6)-methyltransferase family.</text>
</comment>
<evidence type="ECO:0000313" key="7">
    <source>
        <dbReference type="EMBL" id="MFF3671673.1"/>
    </source>
</evidence>
<dbReference type="RefSeq" id="WP_387417841.1">
    <property type="nucleotide sequence ID" value="NZ_JBIASD010000052.1"/>
</dbReference>
<keyword evidence="2" id="KW-0489">Methyltransferase</keyword>
<evidence type="ECO:0000259" key="6">
    <source>
        <dbReference type="Pfam" id="PF01555"/>
    </source>
</evidence>
<dbReference type="EC" id="2.1.1.-" evidence="4"/>
<evidence type="ECO:0000256" key="3">
    <source>
        <dbReference type="ARBA" id="ARBA00022679"/>
    </source>
</evidence>
<dbReference type="SUPFAM" id="SSF53335">
    <property type="entry name" value="S-adenosyl-L-methionine-dependent methyltransferases"/>
    <property type="match status" value="1"/>
</dbReference>
<feature type="compositionally biased region" description="Polar residues" evidence="5">
    <location>
        <begin position="33"/>
        <end position="45"/>
    </location>
</feature>
<dbReference type="InterPro" id="IPR001091">
    <property type="entry name" value="RM_Methyltransferase"/>
</dbReference>
<gene>
    <name evidence="7" type="ORF">ACFYXI_39430</name>
</gene>
<dbReference type="Proteomes" id="UP001602013">
    <property type="component" value="Unassembled WGS sequence"/>
</dbReference>
<keyword evidence="3" id="KW-0808">Transferase</keyword>
<organism evidence="7 8">
    <name type="scientific">Microtetraspora malaysiensis</name>
    <dbReference type="NCBI Taxonomy" id="161358"/>
    <lineage>
        <taxon>Bacteria</taxon>
        <taxon>Bacillati</taxon>
        <taxon>Actinomycetota</taxon>
        <taxon>Actinomycetes</taxon>
        <taxon>Streptosporangiales</taxon>
        <taxon>Streptosporangiaceae</taxon>
        <taxon>Microtetraspora</taxon>
    </lineage>
</organism>
<accession>A0ABW6T386</accession>
<sequence>MFTVHHGDALAVLPTLDTDSVDLVLTDPPYNSGGRTNAERGNQSARGKYVTGDAQHALADFPGDNRDQRSYTRWLALVLIECLRISRPGASALVFCDWRQLPATSDALQAAGWTWRGIIPWRKPISRPQRDGFRRACEYILWGSNGQPYRHAEPLYLPGLVEGSQPRGKTRVHITQKPVDVLRQLVQICPSGGGTVLDPFTGSGSTGVAAVLEGRSFVGAEITEHYAAIAHERIAEAASPSTRARIT</sequence>
<comment type="caution">
    <text evidence="7">The sequence shown here is derived from an EMBL/GenBank/DDBJ whole genome shotgun (WGS) entry which is preliminary data.</text>
</comment>
<evidence type="ECO:0000256" key="4">
    <source>
        <dbReference type="RuleBase" id="RU362026"/>
    </source>
</evidence>
<evidence type="ECO:0000256" key="2">
    <source>
        <dbReference type="ARBA" id="ARBA00022603"/>
    </source>
</evidence>
<protein>
    <recommendedName>
        <fullName evidence="4">Methyltransferase</fullName>
        <ecNumber evidence="4">2.1.1.-</ecNumber>
    </recommendedName>
</protein>
<dbReference type="EMBL" id="JBIASD010000052">
    <property type="protein sequence ID" value="MFF3671673.1"/>
    <property type="molecule type" value="Genomic_DNA"/>
</dbReference>
<name>A0ABW6T386_9ACTN</name>
<dbReference type="InterPro" id="IPR002052">
    <property type="entry name" value="DNA_methylase_N6_adenine_CS"/>
</dbReference>
<dbReference type="InterPro" id="IPR002941">
    <property type="entry name" value="DNA_methylase_N4/N6"/>
</dbReference>
<keyword evidence="8" id="KW-1185">Reference proteome</keyword>